<protein>
    <submittedName>
        <fullName evidence="1">Uncharacterized protein</fullName>
    </submittedName>
</protein>
<reference evidence="1 2" key="1">
    <citation type="submission" date="2015-09" db="EMBL/GenBank/DDBJ databases">
        <title>Genome announcement of multiple Pseudomonas syringae strains.</title>
        <authorList>
            <person name="Thakur S."/>
            <person name="Wang P.W."/>
            <person name="Gong Y."/>
            <person name="Weir B.S."/>
            <person name="Guttman D.S."/>
        </authorList>
    </citation>
    <scope>NUCLEOTIDE SEQUENCE [LARGE SCALE GENOMIC DNA]</scope>
    <source>
        <strain evidence="1 2">ICMP16929</strain>
    </source>
</reference>
<evidence type="ECO:0000313" key="2">
    <source>
        <dbReference type="Proteomes" id="UP000050384"/>
    </source>
</evidence>
<name>A0A0Q0F6T4_PSESX</name>
<proteinExistence type="predicted"/>
<dbReference type="EMBL" id="LJRI01001503">
    <property type="protein sequence ID" value="KPY59430.1"/>
    <property type="molecule type" value="Genomic_DNA"/>
</dbReference>
<evidence type="ECO:0000313" key="1">
    <source>
        <dbReference type="EMBL" id="KPY59430.1"/>
    </source>
</evidence>
<gene>
    <name evidence="1" type="ORF">ALO94_200490</name>
</gene>
<dbReference type="Proteomes" id="UP000050384">
    <property type="component" value="Unassembled WGS sequence"/>
</dbReference>
<comment type="caution">
    <text evidence="1">The sequence shown here is derived from an EMBL/GenBank/DDBJ whole genome shotgun (WGS) entry which is preliminary data.</text>
</comment>
<organism evidence="1 2">
    <name type="scientific">Pseudomonas syringae pv. spinaceae</name>
    <dbReference type="NCBI Taxonomy" id="264459"/>
    <lineage>
        <taxon>Bacteria</taxon>
        <taxon>Pseudomonadati</taxon>
        <taxon>Pseudomonadota</taxon>
        <taxon>Gammaproteobacteria</taxon>
        <taxon>Pseudomonadales</taxon>
        <taxon>Pseudomonadaceae</taxon>
        <taxon>Pseudomonas</taxon>
        <taxon>Pseudomonas syringae</taxon>
    </lineage>
</organism>
<dbReference type="AlphaFoldDB" id="A0A0Q0F6T4"/>
<accession>A0A0Q0F6T4</accession>
<sequence length="126" mass="13888">MISDYKRKGALLTGFAWQVDVENAVIDLDVAKVLVVFLLALGQLRFAQTNVGRLGAELEAMAIQVIAIGGDQPQFDRFWRGFDQAQLKGLTNWQEVLAVIQRAATQRWRRAAVQQTGCGGGQGQDQ</sequence>